<evidence type="ECO:0000256" key="2">
    <source>
        <dbReference type="ARBA" id="ARBA00018329"/>
    </source>
</evidence>
<dbReference type="GO" id="GO:0006310">
    <property type="term" value="P:DNA recombination"/>
    <property type="evidence" value="ECO:0007669"/>
    <property type="project" value="UniProtKB-KW"/>
</dbReference>
<accession>A0A177E9Q8</accession>
<dbReference type="Gene3D" id="4.10.520.10">
    <property type="entry name" value="IHF-like DNA-binding proteins"/>
    <property type="match status" value="1"/>
</dbReference>
<dbReference type="RefSeq" id="WP_068541246.1">
    <property type="nucleotide sequence ID" value="NZ_LSFI01000010.1"/>
</dbReference>
<evidence type="ECO:0000256" key="7">
    <source>
        <dbReference type="ARBA" id="ARBA00023172"/>
    </source>
</evidence>
<comment type="similarity">
    <text evidence="1 8">Belongs to the bacterial histone-like protein family.</text>
</comment>
<dbReference type="InterPro" id="IPR000119">
    <property type="entry name" value="Hist_DNA-bd"/>
</dbReference>
<evidence type="ECO:0000256" key="4">
    <source>
        <dbReference type="ARBA" id="ARBA00023015"/>
    </source>
</evidence>
<protein>
    <recommendedName>
        <fullName evidence="2">Integration host factor subunit alpha</fullName>
    </recommendedName>
</protein>
<evidence type="ECO:0000256" key="5">
    <source>
        <dbReference type="ARBA" id="ARBA00023125"/>
    </source>
</evidence>
<dbReference type="STRING" id="1795632.TH606_03150"/>
<evidence type="ECO:0000313" key="9">
    <source>
        <dbReference type="EMBL" id="OAG28150.1"/>
    </source>
</evidence>
<dbReference type="PANTHER" id="PTHR33175">
    <property type="entry name" value="DNA-BINDING PROTEIN HU"/>
    <property type="match status" value="1"/>
</dbReference>
<evidence type="ECO:0000256" key="1">
    <source>
        <dbReference type="ARBA" id="ARBA00010529"/>
    </source>
</evidence>
<dbReference type="OrthoDB" id="9797747at2"/>
<evidence type="ECO:0000256" key="3">
    <source>
        <dbReference type="ARBA" id="ARBA00022845"/>
    </source>
</evidence>
<dbReference type="PANTHER" id="PTHR33175:SF2">
    <property type="entry name" value="INTEGRATION HOST FACTOR SUBUNIT ALPHA"/>
    <property type="match status" value="1"/>
</dbReference>
<name>A0A177E9Q8_9BACT</name>
<reference evidence="9 10" key="1">
    <citation type="submission" date="2016-02" db="EMBL/GenBank/DDBJ databases">
        <title>Draft genome sequence of Thermodesulfatator sp. S606.</title>
        <authorList>
            <person name="Lai Q."/>
            <person name="Cao J."/>
            <person name="Dupont S."/>
            <person name="Shao Z."/>
            <person name="Jebbar M."/>
            <person name="Alain K."/>
        </authorList>
    </citation>
    <scope>NUCLEOTIDE SEQUENCE [LARGE SCALE GENOMIC DNA]</scope>
    <source>
        <strain evidence="9 10">S606</strain>
    </source>
</reference>
<keyword evidence="5" id="KW-0238">DNA-binding</keyword>
<dbReference type="Pfam" id="PF00216">
    <property type="entry name" value="Bac_DNA_binding"/>
    <property type="match status" value="1"/>
</dbReference>
<proteinExistence type="inferred from homology"/>
<keyword evidence="4" id="KW-0805">Transcription regulation</keyword>
<sequence length="94" mass="10700">MTVTKKDLALYLHENLGFSVRSMGQVVDKLFEEMKLALERGEKVKIVKFGQFTPYKRPTRKGVNPKDGAPILIEGKKTVVFYPSSTLKKLINEE</sequence>
<dbReference type="SUPFAM" id="SSF47729">
    <property type="entry name" value="IHF-like DNA-binding proteins"/>
    <property type="match status" value="1"/>
</dbReference>
<evidence type="ECO:0000256" key="8">
    <source>
        <dbReference type="RuleBase" id="RU003939"/>
    </source>
</evidence>
<dbReference type="AlphaFoldDB" id="A0A177E9Q8"/>
<dbReference type="CDD" id="cd13835">
    <property type="entry name" value="IHF_A"/>
    <property type="match status" value="1"/>
</dbReference>
<dbReference type="GO" id="GO:0030527">
    <property type="term" value="F:structural constituent of chromatin"/>
    <property type="evidence" value="ECO:0007669"/>
    <property type="project" value="InterPro"/>
</dbReference>
<dbReference type="InterPro" id="IPR010992">
    <property type="entry name" value="IHF-like_DNA-bd_dom_sf"/>
</dbReference>
<evidence type="ECO:0000256" key="6">
    <source>
        <dbReference type="ARBA" id="ARBA00023163"/>
    </source>
</evidence>
<dbReference type="GO" id="GO:0005829">
    <property type="term" value="C:cytosol"/>
    <property type="evidence" value="ECO:0007669"/>
    <property type="project" value="TreeGrafter"/>
</dbReference>
<dbReference type="EMBL" id="LSFI01000010">
    <property type="protein sequence ID" value="OAG28150.1"/>
    <property type="molecule type" value="Genomic_DNA"/>
</dbReference>
<dbReference type="GO" id="GO:0006417">
    <property type="term" value="P:regulation of translation"/>
    <property type="evidence" value="ECO:0007669"/>
    <property type="project" value="UniProtKB-KW"/>
</dbReference>
<keyword evidence="6" id="KW-0804">Transcription</keyword>
<dbReference type="InterPro" id="IPR005684">
    <property type="entry name" value="IHF_alpha"/>
</dbReference>
<evidence type="ECO:0000313" key="10">
    <source>
        <dbReference type="Proteomes" id="UP000076964"/>
    </source>
</evidence>
<dbReference type="PRINTS" id="PR01727">
    <property type="entry name" value="DNABINDINGHU"/>
</dbReference>
<dbReference type="SMART" id="SM00411">
    <property type="entry name" value="BHL"/>
    <property type="match status" value="1"/>
</dbReference>
<dbReference type="GO" id="GO:0006355">
    <property type="term" value="P:regulation of DNA-templated transcription"/>
    <property type="evidence" value="ECO:0007669"/>
    <property type="project" value="InterPro"/>
</dbReference>
<comment type="caution">
    <text evidence="9">The sequence shown here is derived from an EMBL/GenBank/DDBJ whole genome shotgun (WGS) entry which is preliminary data.</text>
</comment>
<keyword evidence="7" id="KW-0233">DNA recombination</keyword>
<dbReference type="Proteomes" id="UP000076964">
    <property type="component" value="Unassembled WGS sequence"/>
</dbReference>
<dbReference type="GO" id="GO:0009893">
    <property type="term" value="P:positive regulation of metabolic process"/>
    <property type="evidence" value="ECO:0007669"/>
    <property type="project" value="UniProtKB-ARBA"/>
</dbReference>
<gene>
    <name evidence="9" type="ORF">TH606_03150</name>
</gene>
<keyword evidence="10" id="KW-1185">Reference proteome</keyword>
<dbReference type="GO" id="GO:0003677">
    <property type="term" value="F:DNA binding"/>
    <property type="evidence" value="ECO:0007669"/>
    <property type="project" value="UniProtKB-KW"/>
</dbReference>
<keyword evidence="3" id="KW-0810">Translation regulation</keyword>
<organism evidence="9 10">
    <name type="scientific">Thermodesulfatator autotrophicus</name>
    <dbReference type="NCBI Taxonomy" id="1795632"/>
    <lineage>
        <taxon>Bacteria</taxon>
        <taxon>Pseudomonadati</taxon>
        <taxon>Thermodesulfobacteriota</taxon>
        <taxon>Thermodesulfobacteria</taxon>
        <taxon>Thermodesulfobacteriales</taxon>
        <taxon>Thermodesulfatatoraceae</taxon>
        <taxon>Thermodesulfatator</taxon>
    </lineage>
</organism>